<evidence type="ECO:0000256" key="6">
    <source>
        <dbReference type="ARBA" id="ARBA00023014"/>
    </source>
</evidence>
<dbReference type="GO" id="GO:0046872">
    <property type="term" value="F:metal ion binding"/>
    <property type="evidence" value="ECO:0007669"/>
    <property type="project" value="UniProtKB-KW"/>
</dbReference>
<dbReference type="Proteomes" id="UP000238811">
    <property type="component" value="Unassembled WGS sequence"/>
</dbReference>
<name>A0A2S9TPV5_9BACT</name>
<evidence type="ECO:0000256" key="1">
    <source>
        <dbReference type="ARBA" id="ARBA00001966"/>
    </source>
</evidence>
<dbReference type="GO" id="GO:0003824">
    <property type="term" value="F:catalytic activity"/>
    <property type="evidence" value="ECO:0007669"/>
    <property type="project" value="InterPro"/>
</dbReference>
<dbReference type="InterPro" id="IPR023885">
    <property type="entry name" value="4Fe4S-binding_SPASM_dom"/>
</dbReference>
<sequence length="333" mass="38528">MDKEQLKRIDLKNRTKLETVIPLSTPFIINVDPADSCNFQCGFCPTGDRKLMKEIGRPLKTMDFELFKKIIDDLNEFDNPIKVLRLYKDGEPLVNPNFAKMVAYAKQSNKILKIDTTTNASLLTPQRSLEIIEAGLDKINISVEGINAEQYMNFSKYKIDFNKFVENIRFFYENKKQCEVVVKINGDILSKEDKEFFINTFKDIADGVYIEHIMSCWPNFELRDGLEVNQEEGIYGQEIKEVSVCPYVFYSFSINSDGKVSLCFLDWSRQLLIGNVNNESVKSIWLGEKLRSYQKMFLEGNRKSHPICKDCGQLSHGMPDDIDKFKEILLKKI</sequence>
<dbReference type="InterPro" id="IPR050377">
    <property type="entry name" value="Radical_SAM_PqqE_MftC-like"/>
</dbReference>
<evidence type="ECO:0000256" key="4">
    <source>
        <dbReference type="ARBA" id="ARBA00022723"/>
    </source>
</evidence>
<comment type="caution">
    <text evidence="8">The sequence shown here is derived from an EMBL/GenBank/DDBJ whole genome shotgun (WGS) entry which is preliminary data.</text>
</comment>
<dbReference type="PANTHER" id="PTHR11228">
    <property type="entry name" value="RADICAL SAM DOMAIN PROTEIN"/>
    <property type="match status" value="1"/>
</dbReference>
<evidence type="ECO:0000256" key="2">
    <source>
        <dbReference type="ARBA" id="ARBA00022485"/>
    </source>
</evidence>
<dbReference type="SUPFAM" id="SSF102114">
    <property type="entry name" value="Radical SAM enzymes"/>
    <property type="match status" value="1"/>
</dbReference>
<feature type="domain" description="Radical SAM core" evidence="7">
    <location>
        <begin position="21"/>
        <end position="257"/>
    </location>
</feature>
<dbReference type="PROSITE" id="PS51918">
    <property type="entry name" value="RADICAL_SAM"/>
    <property type="match status" value="1"/>
</dbReference>
<dbReference type="CDD" id="cd01335">
    <property type="entry name" value="Radical_SAM"/>
    <property type="match status" value="1"/>
</dbReference>
<dbReference type="SFLD" id="SFLDS00029">
    <property type="entry name" value="Radical_SAM"/>
    <property type="match status" value="1"/>
</dbReference>
<dbReference type="Gene3D" id="3.20.20.70">
    <property type="entry name" value="Aldolase class I"/>
    <property type="match status" value="1"/>
</dbReference>
<accession>A0A2S9TPV5</accession>
<dbReference type="Pfam" id="PF13186">
    <property type="entry name" value="SPASM"/>
    <property type="match status" value="1"/>
</dbReference>
<proteinExistence type="predicted"/>
<keyword evidence="5" id="KW-0408">Iron</keyword>
<keyword evidence="3" id="KW-0949">S-adenosyl-L-methionine</keyword>
<dbReference type="InterPro" id="IPR058240">
    <property type="entry name" value="rSAM_sf"/>
</dbReference>
<evidence type="ECO:0000313" key="9">
    <source>
        <dbReference type="Proteomes" id="UP000238811"/>
    </source>
</evidence>
<dbReference type="SFLD" id="SFLDG01387">
    <property type="entry name" value="BtrN-like_SPASM_domain_contain"/>
    <property type="match status" value="1"/>
</dbReference>
<evidence type="ECO:0000259" key="7">
    <source>
        <dbReference type="PROSITE" id="PS51918"/>
    </source>
</evidence>
<keyword evidence="6" id="KW-0411">Iron-sulfur</keyword>
<dbReference type="AlphaFoldDB" id="A0A2S9TPV5"/>
<dbReference type="InterPro" id="IPR007197">
    <property type="entry name" value="rSAM"/>
</dbReference>
<keyword evidence="4" id="KW-0479">Metal-binding</keyword>
<organism evidence="8 9">
    <name type="scientific">Aliarcobacter cryaerophilus</name>
    <dbReference type="NCBI Taxonomy" id="28198"/>
    <lineage>
        <taxon>Bacteria</taxon>
        <taxon>Pseudomonadati</taxon>
        <taxon>Campylobacterota</taxon>
        <taxon>Epsilonproteobacteria</taxon>
        <taxon>Campylobacterales</taxon>
        <taxon>Arcobacteraceae</taxon>
        <taxon>Aliarcobacter</taxon>
    </lineage>
</organism>
<reference evidence="8 9" key="1">
    <citation type="submission" date="2017-09" db="EMBL/GenBank/DDBJ databases">
        <title>Reassesment of A. cryaerophilus.</title>
        <authorList>
            <person name="Perez-Cataluna A."/>
            <person name="Collado L."/>
            <person name="Salgado O."/>
            <person name="Lefinanco V."/>
            <person name="Figueras M.J."/>
        </authorList>
    </citation>
    <scope>NUCLEOTIDE SEQUENCE [LARGE SCALE GENOMIC DNA]</scope>
    <source>
        <strain evidence="8 9">LMG 10229</strain>
    </source>
</reference>
<dbReference type="InterPro" id="IPR034391">
    <property type="entry name" value="AdoMet-like_SPASM_containing"/>
</dbReference>
<dbReference type="PANTHER" id="PTHR11228:SF7">
    <property type="entry name" value="PQQA PEPTIDE CYCLASE"/>
    <property type="match status" value="1"/>
</dbReference>
<dbReference type="InterPro" id="IPR013785">
    <property type="entry name" value="Aldolase_TIM"/>
</dbReference>
<dbReference type="SFLD" id="SFLDG01067">
    <property type="entry name" value="SPASM/twitch_domain_containing"/>
    <property type="match status" value="1"/>
</dbReference>
<comment type="cofactor">
    <cofactor evidence="1">
        <name>[4Fe-4S] cluster</name>
        <dbReference type="ChEBI" id="CHEBI:49883"/>
    </cofactor>
</comment>
<evidence type="ECO:0000313" key="8">
    <source>
        <dbReference type="EMBL" id="PRN00871.1"/>
    </source>
</evidence>
<dbReference type="GO" id="GO:0051536">
    <property type="term" value="F:iron-sulfur cluster binding"/>
    <property type="evidence" value="ECO:0007669"/>
    <property type="project" value="UniProtKB-KW"/>
</dbReference>
<evidence type="ECO:0000256" key="3">
    <source>
        <dbReference type="ARBA" id="ARBA00022691"/>
    </source>
</evidence>
<protein>
    <submittedName>
        <fullName evidence="8">Radical SAM protein</fullName>
    </submittedName>
</protein>
<dbReference type="Pfam" id="PF04055">
    <property type="entry name" value="Radical_SAM"/>
    <property type="match status" value="1"/>
</dbReference>
<keyword evidence="2" id="KW-0004">4Fe-4S</keyword>
<dbReference type="EMBL" id="NXGD01000004">
    <property type="protein sequence ID" value="PRN00871.1"/>
    <property type="molecule type" value="Genomic_DNA"/>
</dbReference>
<evidence type="ECO:0000256" key="5">
    <source>
        <dbReference type="ARBA" id="ARBA00023004"/>
    </source>
</evidence>
<gene>
    <name evidence="8" type="ORF">CJ668_04560</name>
</gene>